<organism evidence="2 3">
    <name type="scientific">Pradoshia eiseniae</name>
    <dbReference type="NCBI Taxonomy" id="2064768"/>
    <lineage>
        <taxon>Bacteria</taxon>
        <taxon>Bacillati</taxon>
        <taxon>Bacillota</taxon>
        <taxon>Bacilli</taxon>
        <taxon>Bacillales</taxon>
        <taxon>Bacillaceae</taxon>
        <taxon>Pradoshia</taxon>
    </lineage>
</organism>
<dbReference type="InterPro" id="IPR038020">
    <property type="entry name" value="MbtH-like_sf"/>
</dbReference>
<dbReference type="SUPFAM" id="SSF160582">
    <property type="entry name" value="MbtH-like"/>
    <property type="match status" value="1"/>
</dbReference>
<name>A0A2S7N568_9BACI</name>
<dbReference type="GO" id="GO:0005829">
    <property type="term" value="C:cytosol"/>
    <property type="evidence" value="ECO:0007669"/>
    <property type="project" value="TreeGrafter"/>
</dbReference>
<sequence>MHNPFENEHSSYLVLINEEEQYSLWPELLDIPSGWMCVFGPEKLTDCQNYIEMNWVDMRPKSLRESMEAADVK</sequence>
<dbReference type="InterPro" id="IPR005153">
    <property type="entry name" value="MbtH-like_dom"/>
</dbReference>
<protein>
    <submittedName>
        <fullName evidence="2">MbtH family protein</fullName>
    </submittedName>
</protein>
<feature type="domain" description="MbtH-like" evidence="1">
    <location>
        <begin position="3"/>
        <end position="53"/>
    </location>
</feature>
<dbReference type="GO" id="GO:0019290">
    <property type="term" value="P:siderophore biosynthetic process"/>
    <property type="evidence" value="ECO:0007669"/>
    <property type="project" value="TreeGrafter"/>
</dbReference>
<dbReference type="OrthoDB" id="7584480at2"/>
<dbReference type="AlphaFoldDB" id="A0A2S7N568"/>
<dbReference type="RefSeq" id="WP_104848272.1">
    <property type="nucleotide sequence ID" value="NZ_PKOZ01000001.1"/>
</dbReference>
<reference evidence="2 3" key="1">
    <citation type="submission" date="2017-12" db="EMBL/GenBank/DDBJ databases">
        <title>Taxonomic description and draft genome of Pradoshia cofamensis Gen. nov., sp. nov., a thermotolerant bacillale isolated from anterior gut of earthworm Eisenia fetida.</title>
        <authorList>
            <person name="Saha T."/>
            <person name="Chakraborty R."/>
        </authorList>
    </citation>
    <scope>NUCLEOTIDE SEQUENCE [LARGE SCALE GENOMIC DNA]</scope>
    <source>
        <strain evidence="2 3">EAG3</strain>
    </source>
</reference>
<evidence type="ECO:0000259" key="1">
    <source>
        <dbReference type="SMART" id="SM00923"/>
    </source>
</evidence>
<keyword evidence="3" id="KW-1185">Reference proteome</keyword>
<dbReference type="Gene3D" id="3.90.820.10">
    <property type="entry name" value="Structural Genomics, Unknown Function 30-nov-00 1gh9 Mol_id"/>
    <property type="match status" value="1"/>
</dbReference>
<gene>
    <name evidence="2" type="ORF">CYL18_04710</name>
</gene>
<dbReference type="Proteomes" id="UP000239663">
    <property type="component" value="Unassembled WGS sequence"/>
</dbReference>
<comment type="caution">
    <text evidence="2">The sequence shown here is derived from an EMBL/GenBank/DDBJ whole genome shotgun (WGS) entry which is preliminary data.</text>
</comment>
<dbReference type="PANTHER" id="PTHR38444:SF1">
    <property type="entry name" value="ENTEROBACTIN BIOSYNTHESIS PROTEIN YBDZ"/>
    <property type="match status" value="1"/>
</dbReference>
<dbReference type="SMART" id="SM00923">
    <property type="entry name" value="MbtH"/>
    <property type="match status" value="1"/>
</dbReference>
<proteinExistence type="predicted"/>
<dbReference type="Pfam" id="PF03621">
    <property type="entry name" value="MbtH"/>
    <property type="match status" value="1"/>
</dbReference>
<dbReference type="InterPro" id="IPR037407">
    <property type="entry name" value="MLP_fam"/>
</dbReference>
<dbReference type="PANTHER" id="PTHR38444">
    <property type="entry name" value="ENTEROBACTIN BIOSYNTHESIS PROTEIN YBDZ"/>
    <property type="match status" value="1"/>
</dbReference>
<evidence type="ECO:0000313" key="2">
    <source>
        <dbReference type="EMBL" id="PQD97177.1"/>
    </source>
</evidence>
<evidence type="ECO:0000313" key="3">
    <source>
        <dbReference type="Proteomes" id="UP000239663"/>
    </source>
</evidence>
<accession>A0A2S7N568</accession>
<dbReference type="EMBL" id="PKOZ01000001">
    <property type="protein sequence ID" value="PQD97177.1"/>
    <property type="molecule type" value="Genomic_DNA"/>
</dbReference>